<reference evidence="2" key="1">
    <citation type="journal article" date="2022" name="bioRxiv">
        <title>Sequencing and chromosome-scale assembly of the giantPleurodeles waltlgenome.</title>
        <authorList>
            <person name="Brown T."/>
            <person name="Elewa A."/>
            <person name="Iarovenko S."/>
            <person name="Subramanian E."/>
            <person name="Araus A.J."/>
            <person name="Petzold A."/>
            <person name="Susuki M."/>
            <person name="Suzuki K.-i.T."/>
            <person name="Hayashi T."/>
            <person name="Toyoda A."/>
            <person name="Oliveira C."/>
            <person name="Osipova E."/>
            <person name="Leigh N.D."/>
            <person name="Simon A."/>
            <person name="Yun M.H."/>
        </authorList>
    </citation>
    <scope>NUCLEOTIDE SEQUENCE</scope>
    <source>
        <strain evidence="2">20211129_DDA</strain>
        <tissue evidence="2">Liver</tissue>
    </source>
</reference>
<proteinExistence type="predicted"/>
<sequence>MGQAAGASCRQCDQDPQSRVRNGLRGSPARPLRLLLQCNRGLPRGQAPGAQGPSGARGLSVRHLWSPGHAPSATELKAIRSRHGA</sequence>
<keyword evidence="3" id="KW-1185">Reference proteome</keyword>
<feature type="region of interest" description="Disordered" evidence="1">
    <location>
        <begin position="1"/>
        <end position="29"/>
    </location>
</feature>
<protein>
    <submittedName>
        <fullName evidence="2">Uncharacterized protein</fullName>
    </submittedName>
</protein>
<evidence type="ECO:0000256" key="1">
    <source>
        <dbReference type="SAM" id="MobiDB-lite"/>
    </source>
</evidence>
<evidence type="ECO:0000313" key="3">
    <source>
        <dbReference type="Proteomes" id="UP001066276"/>
    </source>
</evidence>
<dbReference type="EMBL" id="JANPWB010000006">
    <property type="protein sequence ID" value="KAJ1177859.1"/>
    <property type="molecule type" value="Genomic_DNA"/>
</dbReference>
<comment type="caution">
    <text evidence="2">The sequence shown here is derived from an EMBL/GenBank/DDBJ whole genome shotgun (WGS) entry which is preliminary data.</text>
</comment>
<name>A0AAV7TMI1_PLEWA</name>
<accession>A0AAV7TMI1</accession>
<organism evidence="2 3">
    <name type="scientific">Pleurodeles waltl</name>
    <name type="common">Iberian ribbed newt</name>
    <dbReference type="NCBI Taxonomy" id="8319"/>
    <lineage>
        <taxon>Eukaryota</taxon>
        <taxon>Metazoa</taxon>
        <taxon>Chordata</taxon>
        <taxon>Craniata</taxon>
        <taxon>Vertebrata</taxon>
        <taxon>Euteleostomi</taxon>
        <taxon>Amphibia</taxon>
        <taxon>Batrachia</taxon>
        <taxon>Caudata</taxon>
        <taxon>Salamandroidea</taxon>
        <taxon>Salamandridae</taxon>
        <taxon>Pleurodelinae</taxon>
        <taxon>Pleurodeles</taxon>
    </lineage>
</organism>
<feature type="region of interest" description="Disordered" evidence="1">
    <location>
        <begin position="41"/>
        <end position="85"/>
    </location>
</feature>
<dbReference type="AlphaFoldDB" id="A0AAV7TMI1"/>
<evidence type="ECO:0000313" key="2">
    <source>
        <dbReference type="EMBL" id="KAJ1177859.1"/>
    </source>
</evidence>
<feature type="compositionally biased region" description="Low complexity" evidence="1">
    <location>
        <begin position="41"/>
        <end position="58"/>
    </location>
</feature>
<dbReference type="Proteomes" id="UP001066276">
    <property type="component" value="Chromosome 3_2"/>
</dbReference>
<gene>
    <name evidence="2" type="ORF">NDU88_003111</name>
</gene>